<organism evidence="3 4">
    <name type="scientific">Umezawaea tangerina</name>
    <dbReference type="NCBI Taxonomy" id="84725"/>
    <lineage>
        <taxon>Bacteria</taxon>
        <taxon>Bacillati</taxon>
        <taxon>Actinomycetota</taxon>
        <taxon>Actinomycetes</taxon>
        <taxon>Pseudonocardiales</taxon>
        <taxon>Pseudonocardiaceae</taxon>
        <taxon>Umezawaea</taxon>
    </lineage>
</organism>
<dbReference type="EMBL" id="PVTF01000022">
    <property type="protein sequence ID" value="PRY31675.1"/>
    <property type="molecule type" value="Genomic_DNA"/>
</dbReference>
<dbReference type="GO" id="GO:0016705">
    <property type="term" value="F:oxidoreductase activity, acting on paired donors, with incorporation or reduction of molecular oxygen"/>
    <property type="evidence" value="ECO:0007669"/>
    <property type="project" value="InterPro"/>
</dbReference>
<name>A0A2T0SE26_9PSEU</name>
<accession>A0A2T0SE26</accession>
<dbReference type="PANTHER" id="PTHR43244:SF1">
    <property type="entry name" value="5,10-METHYLENETETRAHYDROMETHANOPTERIN REDUCTASE"/>
    <property type="match status" value="1"/>
</dbReference>
<dbReference type="PANTHER" id="PTHR43244">
    <property type="match status" value="1"/>
</dbReference>
<dbReference type="Gene3D" id="3.20.20.30">
    <property type="entry name" value="Luciferase-like domain"/>
    <property type="match status" value="2"/>
</dbReference>
<dbReference type="SUPFAM" id="SSF51679">
    <property type="entry name" value="Bacterial luciferase-like"/>
    <property type="match status" value="1"/>
</dbReference>
<evidence type="ECO:0000256" key="1">
    <source>
        <dbReference type="ARBA" id="ARBA00023002"/>
    </source>
</evidence>
<keyword evidence="1" id="KW-0560">Oxidoreductase</keyword>
<dbReference type="Proteomes" id="UP000239494">
    <property type="component" value="Unassembled WGS sequence"/>
</dbReference>
<evidence type="ECO:0000313" key="3">
    <source>
        <dbReference type="EMBL" id="PRY31675.1"/>
    </source>
</evidence>
<sequence>MTIALGALGVHLHYQAATPELVVEIEKAGYGAVWLIGSPPADLAVVERVLDATERVAVATCIVNIWEAEAKVVAESCHRVEEKHPGRFLLGIGAGRRNVDAGYALPYDAHVEYLDDLAAAGLPADRVALAVLGPRALRLAAERSAGVLAVLVTPAHARRTREIVGADALVAVGQHVVLDVDADRARATGRAAVAFPALHIPEIANNLRRAGFTEDDLTDPGSDRLVDALALHGDVATIAAGLVAHLDAGADHVGVTVLGGDVVGGLRAVAAAVAELRR</sequence>
<dbReference type="RefSeq" id="WP_106196548.1">
    <property type="nucleotide sequence ID" value="NZ_PVTF01000022.1"/>
</dbReference>
<evidence type="ECO:0000259" key="2">
    <source>
        <dbReference type="Pfam" id="PF00296"/>
    </source>
</evidence>
<dbReference type="Pfam" id="PF00296">
    <property type="entry name" value="Bac_luciferase"/>
    <property type="match status" value="1"/>
</dbReference>
<evidence type="ECO:0000313" key="4">
    <source>
        <dbReference type="Proteomes" id="UP000239494"/>
    </source>
</evidence>
<feature type="domain" description="Luciferase-like" evidence="2">
    <location>
        <begin position="16"/>
        <end position="116"/>
    </location>
</feature>
<comment type="caution">
    <text evidence="3">The sequence shown here is derived from an EMBL/GenBank/DDBJ whole genome shotgun (WGS) entry which is preliminary data.</text>
</comment>
<dbReference type="OrthoDB" id="4760590at2"/>
<dbReference type="InterPro" id="IPR019922">
    <property type="entry name" value="Lucif-like_OxRdatse_MSMEG_4141"/>
</dbReference>
<dbReference type="InterPro" id="IPR036661">
    <property type="entry name" value="Luciferase-like_sf"/>
</dbReference>
<dbReference type="AlphaFoldDB" id="A0A2T0SE26"/>
<reference evidence="3 4" key="1">
    <citation type="submission" date="2018-03" db="EMBL/GenBank/DDBJ databases">
        <title>Genomic Encyclopedia of Archaeal and Bacterial Type Strains, Phase II (KMG-II): from individual species to whole genera.</title>
        <authorList>
            <person name="Goeker M."/>
        </authorList>
    </citation>
    <scope>NUCLEOTIDE SEQUENCE [LARGE SCALE GENOMIC DNA]</scope>
    <source>
        <strain evidence="3 4">DSM 44720</strain>
    </source>
</reference>
<protein>
    <submittedName>
        <fullName evidence="3">Putative F420-dependent oxidoreductase</fullName>
    </submittedName>
</protein>
<dbReference type="InterPro" id="IPR050564">
    <property type="entry name" value="F420-G6PD/mer"/>
</dbReference>
<gene>
    <name evidence="3" type="ORF">CLV43_12281</name>
</gene>
<dbReference type="NCBIfam" id="TIGR03620">
    <property type="entry name" value="F420_MSMEG_4141"/>
    <property type="match status" value="1"/>
</dbReference>
<keyword evidence="4" id="KW-1185">Reference proteome</keyword>
<proteinExistence type="predicted"/>
<dbReference type="InterPro" id="IPR011251">
    <property type="entry name" value="Luciferase-like_dom"/>
</dbReference>